<dbReference type="Pfam" id="PF00078">
    <property type="entry name" value="RVT_1"/>
    <property type="match status" value="1"/>
</dbReference>
<reference evidence="3" key="1">
    <citation type="submission" date="2022-11" db="UniProtKB">
        <authorList>
            <consortium name="WormBaseParasite"/>
        </authorList>
    </citation>
    <scope>IDENTIFICATION</scope>
</reference>
<evidence type="ECO:0000259" key="1">
    <source>
        <dbReference type="Pfam" id="PF00078"/>
    </source>
</evidence>
<dbReference type="InterPro" id="IPR000477">
    <property type="entry name" value="RT_dom"/>
</dbReference>
<organism evidence="2 3">
    <name type="scientific">Plectus sambesii</name>
    <dbReference type="NCBI Taxonomy" id="2011161"/>
    <lineage>
        <taxon>Eukaryota</taxon>
        <taxon>Metazoa</taxon>
        <taxon>Ecdysozoa</taxon>
        <taxon>Nematoda</taxon>
        <taxon>Chromadorea</taxon>
        <taxon>Plectida</taxon>
        <taxon>Plectina</taxon>
        <taxon>Plectoidea</taxon>
        <taxon>Plectidae</taxon>
        <taxon>Plectus</taxon>
    </lineage>
</organism>
<feature type="domain" description="Reverse transcriptase" evidence="1">
    <location>
        <begin position="96"/>
        <end position="232"/>
    </location>
</feature>
<keyword evidence="2" id="KW-1185">Reference proteome</keyword>
<dbReference type="AlphaFoldDB" id="A0A914UKY5"/>
<dbReference type="InterPro" id="IPR043502">
    <property type="entry name" value="DNA/RNA_pol_sf"/>
</dbReference>
<dbReference type="Proteomes" id="UP000887566">
    <property type="component" value="Unplaced"/>
</dbReference>
<protein>
    <submittedName>
        <fullName evidence="3">Reverse transcriptase domain-containing protein</fullName>
    </submittedName>
</protein>
<accession>A0A914UKY5</accession>
<evidence type="ECO:0000313" key="2">
    <source>
        <dbReference type="Proteomes" id="UP000887566"/>
    </source>
</evidence>
<dbReference type="PANTHER" id="PTHR19446">
    <property type="entry name" value="REVERSE TRANSCRIPTASES"/>
    <property type="match status" value="1"/>
</dbReference>
<dbReference type="SUPFAM" id="SSF56672">
    <property type="entry name" value="DNA/RNA polymerases"/>
    <property type="match status" value="1"/>
</dbReference>
<name>A0A914UKY5_9BILA</name>
<evidence type="ECO:0000313" key="3">
    <source>
        <dbReference type="WBParaSite" id="PSAMB.scaffold10867size3774.g33720.t1"/>
    </source>
</evidence>
<proteinExistence type="predicted"/>
<dbReference type="WBParaSite" id="PSAMB.scaffold10867size3774.g33720.t1">
    <property type="protein sequence ID" value="PSAMB.scaffold10867size3774.g33720.t1"/>
    <property type="gene ID" value="PSAMB.scaffold10867size3774.g33720"/>
</dbReference>
<sequence length="232" mass="26677">MEWECTAFYTNLFKSKVPIDSPTICWSTPTSIPDVLSSEVRYALQQAENDKALRKDKIEIEMLKAGGPTLWQAIASRFSQYAQSLQTSSAWKESKTILKLFTKIILNHLTREFDEQQPKEQAGFRSGYSTIDHIQVLNQLIERCWEYKTPLVLAFVDYEKAFDSLEFNAVLQALHQQGFDNDYIALLQELNNDCTTDITLFYKPLRIPIGQDVRQGDTISPKLFTACLEDVF</sequence>